<dbReference type="Proteomes" id="UP000314294">
    <property type="component" value="Unassembled WGS sequence"/>
</dbReference>
<dbReference type="EMBL" id="SRLO01000641">
    <property type="protein sequence ID" value="TNN49775.1"/>
    <property type="molecule type" value="Genomic_DNA"/>
</dbReference>
<sequence>MKSLGWKSANPTVLLRPLAFYRGRRGRGLNVTHAIKDTPPPAGRRAAALRVSRSSHWASHMYGFTVGAPLRSVSSAPEDPAFCLGMDGRVWAS</sequence>
<accession>A0A4Z2G9P1</accession>
<dbReference type="AlphaFoldDB" id="A0A4Z2G9P1"/>
<keyword evidence="2" id="KW-1185">Reference proteome</keyword>
<protein>
    <submittedName>
        <fullName evidence="1">Uncharacterized protein</fullName>
    </submittedName>
</protein>
<proteinExistence type="predicted"/>
<evidence type="ECO:0000313" key="1">
    <source>
        <dbReference type="EMBL" id="TNN49775.1"/>
    </source>
</evidence>
<evidence type="ECO:0000313" key="2">
    <source>
        <dbReference type="Proteomes" id="UP000314294"/>
    </source>
</evidence>
<name>A0A4Z2G9P1_9TELE</name>
<comment type="caution">
    <text evidence="1">The sequence shown here is derived from an EMBL/GenBank/DDBJ whole genome shotgun (WGS) entry which is preliminary data.</text>
</comment>
<reference evidence="1 2" key="1">
    <citation type="submission" date="2019-03" db="EMBL/GenBank/DDBJ databases">
        <title>First draft genome of Liparis tanakae, snailfish: a comprehensive survey of snailfish specific genes.</title>
        <authorList>
            <person name="Kim W."/>
            <person name="Song I."/>
            <person name="Jeong J.-H."/>
            <person name="Kim D."/>
            <person name="Kim S."/>
            <person name="Ryu S."/>
            <person name="Song J.Y."/>
            <person name="Lee S.K."/>
        </authorList>
    </citation>
    <scope>NUCLEOTIDE SEQUENCE [LARGE SCALE GENOMIC DNA]</scope>
    <source>
        <tissue evidence="1">Muscle</tissue>
    </source>
</reference>
<organism evidence="1 2">
    <name type="scientific">Liparis tanakae</name>
    <name type="common">Tanaka's snailfish</name>
    <dbReference type="NCBI Taxonomy" id="230148"/>
    <lineage>
        <taxon>Eukaryota</taxon>
        <taxon>Metazoa</taxon>
        <taxon>Chordata</taxon>
        <taxon>Craniata</taxon>
        <taxon>Vertebrata</taxon>
        <taxon>Euteleostomi</taxon>
        <taxon>Actinopterygii</taxon>
        <taxon>Neopterygii</taxon>
        <taxon>Teleostei</taxon>
        <taxon>Neoteleostei</taxon>
        <taxon>Acanthomorphata</taxon>
        <taxon>Eupercaria</taxon>
        <taxon>Perciformes</taxon>
        <taxon>Cottioidei</taxon>
        <taxon>Cottales</taxon>
        <taxon>Liparidae</taxon>
        <taxon>Liparis</taxon>
    </lineage>
</organism>
<gene>
    <name evidence="1" type="ORF">EYF80_039999</name>
</gene>